<organism evidence="2 3">
    <name type="scientific">Paramecium pentaurelia</name>
    <dbReference type="NCBI Taxonomy" id="43138"/>
    <lineage>
        <taxon>Eukaryota</taxon>
        <taxon>Sar</taxon>
        <taxon>Alveolata</taxon>
        <taxon>Ciliophora</taxon>
        <taxon>Intramacronucleata</taxon>
        <taxon>Oligohymenophorea</taxon>
        <taxon>Peniculida</taxon>
        <taxon>Parameciidae</taxon>
        <taxon>Paramecium</taxon>
    </lineage>
</organism>
<reference evidence="2" key="1">
    <citation type="submission" date="2021-01" db="EMBL/GenBank/DDBJ databases">
        <authorList>
            <consortium name="Genoscope - CEA"/>
            <person name="William W."/>
        </authorList>
    </citation>
    <scope>NUCLEOTIDE SEQUENCE</scope>
</reference>
<evidence type="ECO:0000256" key="1">
    <source>
        <dbReference type="SAM" id="Phobius"/>
    </source>
</evidence>
<dbReference type="EMBL" id="CAJJDO010000118">
    <property type="protein sequence ID" value="CAD8198352.1"/>
    <property type="molecule type" value="Genomic_DNA"/>
</dbReference>
<gene>
    <name evidence="2" type="ORF">PPENT_87.1.T1180085</name>
</gene>
<feature type="transmembrane region" description="Helical" evidence="1">
    <location>
        <begin position="473"/>
        <end position="497"/>
    </location>
</feature>
<dbReference type="Proteomes" id="UP000689195">
    <property type="component" value="Unassembled WGS sequence"/>
</dbReference>
<keyword evidence="3" id="KW-1185">Reference proteome</keyword>
<accession>A0A8S1XC33</accession>
<keyword evidence="1" id="KW-0812">Transmembrane</keyword>
<dbReference type="AlphaFoldDB" id="A0A8S1XC33"/>
<protein>
    <recommendedName>
        <fullName evidence="4">Transmembrane protein</fullName>
    </recommendedName>
</protein>
<evidence type="ECO:0000313" key="3">
    <source>
        <dbReference type="Proteomes" id="UP000689195"/>
    </source>
</evidence>
<evidence type="ECO:0008006" key="4">
    <source>
        <dbReference type="Google" id="ProtNLM"/>
    </source>
</evidence>
<evidence type="ECO:0000313" key="2">
    <source>
        <dbReference type="EMBL" id="CAD8198352.1"/>
    </source>
</evidence>
<dbReference type="OrthoDB" id="299010at2759"/>
<feature type="transmembrane region" description="Helical" evidence="1">
    <location>
        <begin position="268"/>
        <end position="288"/>
    </location>
</feature>
<feature type="transmembrane region" description="Helical" evidence="1">
    <location>
        <begin position="156"/>
        <end position="178"/>
    </location>
</feature>
<comment type="caution">
    <text evidence="2">The sequence shown here is derived from an EMBL/GenBank/DDBJ whole genome shotgun (WGS) entry which is preliminary data.</text>
</comment>
<sequence length="539" mass="64092">MQKFFLTRYMLQDYQMLSLQQSITRDRLNYYLKFINPLLIGSYDEFKLNFQDHFQDETLSEFIKDEYVIIQQQIHHYAPIKLQEYNMTLFNAFSILLDAFYKQEQIYIKPQTTRGTNPHNTYQYKNYILFVTVFDNISDQMYQESVQKIDLVVQRWIIMVIPISIAVLISMILLGYYYNYFNHFLEKFFDLNTHIEQIELDADQSRQQFILQSLKQGSELIHLYKFNLIGKEEILAKNKIKESKKEIKNMGNELKELRQSIRISKLPLILSFFVLLLQYLVIAGPLTYVGSDYMSKFSTTIDFFKSLSDIGVYVPASFSQKEILYFFTYFTYYNADDRVFFVDQIQKAVNKIDTFLTLQIESSKLQFSKQFLDNYEYLEQNNLCPLLNSSKYFDFDYFCLNSQNGILKLGLRAALTNFNNILKTELSINFPITRKLPPKEELEAVYLGSDIISEITVKMEQDIRSQTQTIEELYNIINAISLTYTILLIIIIQFSVFKMFRLKLNRTKMISLIFPLETIFLNDHFERELRRMVTSEKLI</sequence>
<keyword evidence="1" id="KW-1133">Transmembrane helix</keyword>
<keyword evidence="1" id="KW-0472">Membrane</keyword>
<proteinExistence type="predicted"/>
<name>A0A8S1XC33_9CILI</name>